<reference evidence="3" key="1">
    <citation type="submission" date="2020-07" db="EMBL/GenBank/DDBJ databases">
        <title>The High-quality genome of the commercially important snow crab, Chionoecetes opilio.</title>
        <authorList>
            <person name="Jeong J.-H."/>
            <person name="Ryu S."/>
        </authorList>
    </citation>
    <scope>NUCLEOTIDE SEQUENCE</scope>
    <source>
        <strain evidence="3">MADBK_172401_WGS</strain>
        <tissue evidence="3">Digestive gland</tissue>
    </source>
</reference>
<dbReference type="OrthoDB" id="6377329at2759"/>
<proteinExistence type="predicted"/>
<accession>A0A8J4XVR6</accession>
<dbReference type="Gene3D" id="2.30.29.30">
    <property type="entry name" value="Pleckstrin-homology domain (PH domain)/Phosphotyrosine-binding domain (PTB)"/>
    <property type="match status" value="1"/>
</dbReference>
<organism evidence="3 4">
    <name type="scientific">Chionoecetes opilio</name>
    <name type="common">Atlantic snow crab</name>
    <name type="synonym">Cancer opilio</name>
    <dbReference type="NCBI Taxonomy" id="41210"/>
    <lineage>
        <taxon>Eukaryota</taxon>
        <taxon>Metazoa</taxon>
        <taxon>Ecdysozoa</taxon>
        <taxon>Arthropoda</taxon>
        <taxon>Crustacea</taxon>
        <taxon>Multicrustacea</taxon>
        <taxon>Malacostraca</taxon>
        <taxon>Eumalacostraca</taxon>
        <taxon>Eucarida</taxon>
        <taxon>Decapoda</taxon>
        <taxon>Pleocyemata</taxon>
        <taxon>Brachyura</taxon>
        <taxon>Eubrachyura</taxon>
        <taxon>Majoidea</taxon>
        <taxon>Majidae</taxon>
        <taxon>Chionoecetes</taxon>
    </lineage>
</organism>
<evidence type="ECO:0000313" key="4">
    <source>
        <dbReference type="Proteomes" id="UP000770661"/>
    </source>
</evidence>
<name>A0A8J4XVR6_CHIOP</name>
<feature type="compositionally biased region" description="Low complexity" evidence="1">
    <location>
        <begin position="283"/>
        <end position="300"/>
    </location>
</feature>
<dbReference type="EMBL" id="JACEEZ010020121">
    <property type="protein sequence ID" value="KAG0714970.1"/>
    <property type="molecule type" value="Genomic_DNA"/>
</dbReference>
<comment type="caution">
    <text evidence="3">The sequence shown here is derived from an EMBL/GenBank/DDBJ whole genome shotgun (WGS) entry which is preliminary data.</text>
</comment>
<evidence type="ECO:0000259" key="2">
    <source>
        <dbReference type="Pfam" id="PF22697"/>
    </source>
</evidence>
<feature type="compositionally biased region" description="Polar residues" evidence="1">
    <location>
        <begin position="337"/>
        <end position="350"/>
    </location>
</feature>
<protein>
    <recommendedName>
        <fullName evidence="2">SOS1/NGEF-like PH domain-containing protein</fullName>
    </recommendedName>
</protein>
<sequence>MPSTLTLAANPLHLTSRSSVSLVATRPVSTSRASISAAASQPAVASSVSSLLASTPSVSTRPVSFPKKINWQHVTSASNPTMSTRPGSTPMVFSRPASTAVVSSRSASTAAVSSRLGSTAAVSTRPMSTAAVFTRPMSTAEVSIAAVSSRFVPTATRPTQPISSPKVSSGLVSTPLVSTARACTPIVSTPKVTARPMPTVTMSCRTVSIPDVSTRPLSFTKTFTPLVSSVSTQPVSSTMVRSMVTGQDTRPVSTPTVSIQPISIPKVITPLMSVPRVSGTTKSISMSPTTSVSASTVSTNPVPPSTVPITLVSAPVVTSLSKSLSSSVLSLFTRSSPGQNNQSSKVSSGSQEKESNSNDKVDIILEAPKGEESEQLYIYSADLQPPLRKDSSASLEHELCSFLENEHQYLNTLKRINDAKKVLTSELQNLLIGSDRLADFHNDLYRNLYQEFPSSSGIAQVFLSSKEELDQYRYYIMNAPQVASQLGQQTEIVQQHPDLEADIKSSWKRLHFYFMTFEKLVKIVPPEEQQLVQKVVDLLRETNRQGDSGILIDAVKGAPFNLHTLGPVVLHNLFHIKDSSGMLSSRMKYHVLLFEEMLVILLPKKEKYRYRDHLLLRQLNLLPQSNSDEATFVLELEQGAKKRKRKYTFRPRQQEAKAVWVAEFSRLLLKYEEEVERLRQLRWGNT</sequence>
<evidence type="ECO:0000313" key="3">
    <source>
        <dbReference type="EMBL" id="KAG0714970.1"/>
    </source>
</evidence>
<dbReference type="InterPro" id="IPR011993">
    <property type="entry name" value="PH-like_dom_sf"/>
</dbReference>
<evidence type="ECO:0000256" key="1">
    <source>
        <dbReference type="SAM" id="MobiDB-lite"/>
    </source>
</evidence>
<dbReference type="SUPFAM" id="SSF50729">
    <property type="entry name" value="PH domain-like"/>
    <property type="match status" value="1"/>
</dbReference>
<feature type="region of interest" description="Disordered" evidence="1">
    <location>
        <begin position="279"/>
        <end position="304"/>
    </location>
</feature>
<gene>
    <name evidence="3" type="ORF">GWK47_013041</name>
</gene>
<dbReference type="Pfam" id="PF22697">
    <property type="entry name" value="SOS1_NGEF_PH"/>
    <property type="match status" value="1"/>
</dbReference>
<feature type="compositionally biased region" description="Basic and acidic residues" evidence="1">
    <location>
        <begin position="351"/>
        <end position="360"/>
    </location>
</feature>
<dbReference type="InterPro" id="IPR035899">
    <property type="entry name" value="DBL_dom_sf"/>
</dbReference>
<dbReference type="Gene3D" id="1.20.900.10">
    <property type="entry name" value="Dbl homology (DH) domain"/>
    <property type="match status" value="1"/>
</dbReference>
<dbReference type="SUPFAM" id="SSF48065">
    <property type="entry name" value="DBL homology domain (DH-domain)"/>
    <property type="match status" value="1"/>
</dbReference>
<keyword evidence="4" id="KW-1185">Reference proteome</keyword>
<feature type="region of interest" description="Disordered" evidence="1">
    <location>
        <begin position="332"/>
        <end position="360"/>
    </location>
</feature>
<dbReference type="Proteomes" id="UP000770661">
    <property type="component" value="Unassembled WGS sequence"/>
</dbReference>
<dbReference type="InterPro" id="IPR055251">
    <property type="entry name" value="SOS1_NGEF_PH"/>
</dbReference>
<dbReference type="AlphaFoldDB" id="A0A8J4XVR6"/>
<feature type="domain" description="SOS1/NGEF-like PH" evidence="2">
    <location>
        <begin position="562"/>
        <end position="666"/>
    </location>
</feature>